<evidence type="ECO:0000313" key="4">
    <source>
        <dbReference type="Proteomes" id="UP000320722"/>
    </source>
</evidence>
<sequence length="110" mass="12673">MACLLPNVGSIQFCDGPEFISKSLDWWAYFNKVTLDFSRLGKPTDNAYIESFNGRVRQECLNQHWFLSLADAQEQIDQWRLDYNENRPHSSLGNQTPVEFAKNSSLARQG</sequence>
<feature type="region of interest" description="Disordered" evidence="1">
    <location>
        <begin position="87"/>
        <end position="110"/>
    </location>
</feature>
<dbReference type="AlphaFoldDB" id="A0A517W8X0"/>
<dbReference type="InterPro" id="IPR001584">
    <property type="entry name" value="Integrase_cat-core"/>
</dbReference>
<gene>
    <name evidence="3" type="ORF">V6x_13890</name>
</gene>
<accession>A0A517W8X0</accession>
<feature type="domain" description="Integrase catalytic" evidence="2">
    <location>
        <begin position="1"/>
        <end position="105"/>
    </location>
</feature>
<dbReference type="PANTHER" id="PTHR47515">
    <property type="entry name" value="LOW CALCIUM RESPONSE LOCUS PROTEIN T"/>
    <property type="match status" value="1"/>
</dbReference>
<dbReference type="Proteomes" id="UP000320722">
    <property type="component" value="Chromosome"/>
</dbReference>
<protein>
    <recommendedName>
        <fullName evidence="2">Integrase catalytic domain-containing protein</fullName>
    </recommendedName>
</protein>
<dbReference type="InterPro" id="IPR036397">
    <property type="entry name" value="RNaseH_sf"/>
</dbReference>
<feature type="compositionally biased region" description="Polar residues" evidence="1">
    <location>
        <begin position="89"/>
        <end position="110"/>
    </location>
</feature>
<evidence type="ECO:0000259" key="2">
    <source>
        <dbReference type="PROSITE" id="PS50994"/>
    </source>
</evidence>
<dbReference type="PANTHER" id="PTHR47515:SF1">
    <property type="entry name" value="BLR2054 PROTEIN"/>
    <property type="match status" value="1"/>
</dbReference>
<name>A0A517W8X0_9PLAN</name>
<dbReference type="InterPro" id="IPR012337">
    <property type="entry name" value="RNaseH-like_sf"/>
</dbReference>
<dbReference type="Pfam" id="PF13683">
    <property type="entry name" value="rve_3"/>
    <property type="match status" value="1"/>
</dbReference>
<evidence type="ECO:0000313" key="3">
    <source>
        <dbReference type="EMBL" id="QDU01707.1"/>
    </source>
</evidence>
<organism evidence="3 4">
    <name type="scientific">Gimesia chilikensis</name>
    <dbReference type="NCBI Taxonomy" id="2605989"/>
    <lineage>
        <taxon>Bacteria</taxon>
        <taxon>Pseudomonadati</taxon>
        <taxon>Planctomycetota</taxon>
        <taxon>Planctomycetia</taxon>
        <taxon>Planctomycetales</taxon>
        <taxon>Planctomycetaceae</taxon>
        <taxon>Gimesia</taxon>
    </lineage>
</organism>
<proteinExistence type="predicted"/>
<dbReference type="PROSITE" id="PS50994">
    <property type="entry name" value="INTEGRASE"/>
    <property type="match status" value="1"/>
</dbReference>
<dbReference type="Gene3D" id="3.30.420.10">
    <property type="entry name" value="Ribonuclease H-like superfamily/Ribonuclease H"/>
    <property type="match status" value="1"/>
</dbReference>
<dbReference type="EMBL" id="CP036347">
    <property type="protein sequence ID" value="QDU01707.1"/>
    <property type="molecule type" value="Genomic_DNA"/>
</dbReference>
<evidence type="ECO:0000256" key="1">
    <source>
        <dbReference type="SAM" id="MobiDB-lite"/>
    </source>
</evidence>
<reference evidence="3 4" key="1">
    <citation type="submission" date="2019-02" db="EMBL/GenBank/DDBJ databases">
        <title>Deep-cultivation of Planctomycetes and their phenomic and genomic characterization uncovers novel biology.</title>
        <authorList>
            <person name="Wiegand S."/>
            <person name="Jogler M."/>
            <person name="Boedeker C."/>
            <person name="Pinto D."/>
            <person name="Vollmers J."/>
            <person name="Rivas-Marin E."/>
            <person name="Kohn T."/>
            <person name="Peeters S.H."/>
            <person name="Heuer A."/>
            <person name="Rast P."/>
            <person name="Oberbeckmann S."/>
            <person name="Bunk B."/>
            <person name="Jeske O."/>
            <person name="Meyerdierks A."/>
            <person name="Storesund J.E."/>
            <person name="Kallscheuer N."/>
            <person name="Luecker S."/>
            <person name="Lage O.M."/>
            <person name="Pohl T."/>
            <person name="Merkel B.J."/>
            <person name="Hornburger P."/>
            <person name="Mueller R.-W."/>
            <person name="Bruemmer F."/>
            <person name="Labrenz M."/>
            <person name="Spormann A.M."/>
            <person name="Op den Camp H."/>
            <person name="Overmann J."/>
            <person name="Amann R."/>
            <person name="Jetten M.S.M."/>
            <person name="Mascher T."/>
            <person name="Medema M.H."/>
            <person name="Devos D.P."/>
            <person name="Kaster A.-K."/>
            <person name="Ovreas L."/>
            <person name="Rohde M."/>
            <person name="Galperin M.Y."/>
            <person name="Jogler C."/>
        </authorList>
    </citation>
    <scope>NUCLEOTIDE SEQUENCE [LARGE SCALE GENOMIC DNA]</scope>
    <source>
        <strain evidence="3 4">V6</strain>
    </source>
</reference>
<dbReference type="SUPFAM" id="SSF53098">
    <property type="entry name" value="Ribonuclease H-like"/>
    <property type="match status" value="1"/>
</dbReference>
<dbReference type="GO" id="GO:0015074">
    <property type="term" value="P:DNA integration"/>
    <property type="evidence" value="ECO:0007669"/>
    <property type="project" value="InterPro"/>
</dbReference>
<dbReference type="GO" id="GO:0003676">
    <property type="term" value="F:nucleic acid binding"/>
    <property type="evidence" value="ECO:0007669"/>
    <property type="project" value="InterPro"/>
</dbReference>